<dbReference type="Proteomes" id="UP000095342">
    <property type="component" value="Chromosome"/>
</dbReference>
<protein>
    <submittedName>
        <fullName evidence="11">Acetylornithine deacetylase</fullName>
    </submittedName>
</protein>
<dbReference type="SUPFAM" id="SSF55031">
    <property type="entry name" value="Bacterial exopeptidase dimerisation domain"/>
    <property type="match status" value="1"/>
</dbReference>
<dbReference type="PANTHER" id="PTHR43808:SF1">
    <property type="entry name" value="ACETYLORNITHINE DEACETYLASE"/>
    <property type="match status" value="1"/>
</dbReference>
<dbReference type="RefSeq" id="WP_070073223.1">
    <property type="nucleotide sequence ID" value="NZ_CP017448.1"/>
</dbReference>
<keyword evidence="7" id="KW-0378">Hydrolase</keyword>
<keyword evidence="5" id="KW-0028">Amino-acid biosynthesis</keyword>
<dbReference type="InterPro" id="IPR050072">
    <property type="entry name" value="Peptidase_M20A"/>
</dbReference>
<dbReference type="GO" id="GO:0006526">
    <property type="term" value="P:L-arginine biosynthetic process"/>
    <property type="evidence" value="ECO:0007669"/>
    <property type="project" value="UniProtKB-KW"/>
</dbReference>
<dbReference type="SUPFAM" id="SSF53187">
    <property type="entry name" value="Zn-dependent exopeptidases"/>
    <property type="match status" value="1"/>
</dbReference>
<dbReference type="KEGG" id="aaeo:BJI67_12010"/>
<dbReference type="InterPro" id="IPR011650">
    <property type="entry name" value="Peptidase_M20_dimer"/>
</dbReference>
<organism evidence="11 12">
    <name type="scientific">Acidihalobacter aeolianus</name>
    <dbReference type="NCBI Taxonomy" id="2792603"/>
    <lineage>
        <taxon>Bacteria</taxon>
        <taxon>Pseudomonadati</taxon>
        <taxon>Pseudomonadota</taxon>
        <taxon>Gammaproteobacteria</taxon>
        <taxon>Chromatiales</taxon>
        <taxon>Ectothiorhodospiraceae</taxon>
        <taxon>Acidihalobacter</taxon>
    </lineage>
</organism>
<keyword evidence="4" id="KW-0055">Arginine biosynthesis</keyword>
<dbReference type="Gene3D" id="3.40.630.10">
    <property type="entry name" value="Zn peptidases"/>
    <property type="match status" value="1"/>
</dbReference>
<keyword evidence="12" id="KW-1185">Reference proteome</keyword>
<evidence type="ECO:0000256" key="4">
    <source>
        <dbReference type="ARBA" id="ARBA00022571"/>
    </source>
</evidence>
<dbReference type="Pfam" id="PF07687">
    <property type="entry name" value="M20_dimer"/>
    <property type="match status" value="1"/>
</dbReference>
<evidence type="ECO:0000256" key="6">
    <source>
        <dbReference type="ARBA" id="ARBA00022723"/>
    </source>
</evidence>
<dbReference type="AlphaFoldDB" id="A0A1D8K9R1"/>
<evidence type="ECO:0000256" key="9">
    <source>
        <dbReference type="ARBA" id="ARBA00023285"/>
    </source>
</evidence>
<name>A0A1D8K9R1_9GAMM</name>
<feature type="domain" description="Peptidase M20 dimerisation" evidence="10">
    <location>
        <begin position="176"/>
        <end position="283"/>
    </location>
</feature>
<keyword evidence="6" id="KW-0479">Metal-binding</keyword>
<dbReference type="FunFam" id="3.30.70.360:FF:000003">
    <property type="entry name" value="Acetylornithine deacetylase"/>
    <property type="match status" value="1"/>
</dbReference>
<evidence type="ECO:0000256" key="8">
    <source>
        <dbReference type="ARBA" id="ARBA00022833"/>
    </source>
</evidence>
<keyword evidence="9" id="KW-0170">Cobalt</keyword>
<evidence type="ECO:0000256" key="1">
    <source>
        <dbReference type="ARBA" id="ARBA00004496"/>
    </source>
</evidence>
<dbReference type="InterPro" id="IPR010169">
    <property type="entry name" value="AcOrn-deacetyl"/>
</dbReference>
<dbReference type="Pfam" id="PF01546">
    <property type="entry name" value="Peptidase_M20"/>
    <property type="match status" value="1"/>
</dbReference>
<reference evidence="11 12" key="1">
    <citation type="submission" date="2016-09" db="EMBL/GenBank/DDBJ databases">
        <title>Acidihalobacter prosperus V6 (DSM14174).</title>
        <authorList>
            <person name="Khaleque H.N."/>
            <person name="Ramsay J.P."/>
            <person name="Murphy R.J.T."/>
            <person name="Kaksonen A.H."/>
            <person name="Boxall N.J."/>
            <person name="Watkin E.L.J."/>
        </authorList>
    </citation>
    <scope>NUCLEOTIDE SEQUENCE [LARGE SCALE GENOMIC DNA]</scope>
    <source>
        <strain evidence="11 12">V6</strain>
    </source>
</reference>
<evidence type="ECO:0000256" key="3">
    <source>
        <dbReference type="ARBA" id="ARBA00022490"/>
    </source>
</evidence>
<dbReference type="Gene3D" id="3.30.70.360">
    <property type="match status" value="1"/>
</dbReference>
<sequence>MPAPPLEQMLAELIATPSVSSVSPAFDSGNLALVEKLAGWLEDAGFRVEIIPLEHFPDKANLIATLGEGEGGLVLSGHTDTVPFDDGLWTHDPFRLTAADGRFYGLGTADMKSFLALAIEAARGLDPARLEHPLIIVGTADEESSMDGARMLTRLGRPRARYCVIGEPTDLRPVRMHKGIIMEAVRVTGHSGHSSDPDRGRNALEGMHHVMGELLAWRDELRRQHHPAFAVPYPTLNLGHVHGGDNPNRICASCELHFDLRPLPGMHIEALREELHHRVGRALEGRGLGFETHPLFFGIEAFETPADAALVTTLVELSGHPAQAVAFGTEAPFFRDLGIETVVIGPGSIDQAHQPDEYIEQAALGQTVDMLRELIRRLCLAH</sequence>
<dbReference type="InterPro" id="IPR036264">
    <property type="entry name" value="Bact_exopeptidase_dim_dom"/>
</dbReference>
<keyword evidence="8" id="KW-0862">Zinc</keyword>
<dbReference type="InterPro" id="IPR002933">
    <property type="entry name" value="Peptidase_M20"/>
</dbReference>
<accession>A0A1D8K9R1</accession>
<evidence type="ECO:0000256" key="7">
    <source>
        <dbReference type="ARBA" id="ARBA00022801"/>
    </source>
</evidence>
<dbReference type="EMBL" id="CP017448">
    <property type="protein sequence ID" value="AOV17685.1"/>
    <property type="molecule type" value="Genomic_DNA"/>
</dbReference>
<evidence type="ECO:0000259" key="10">
    <source>
        <dbReference type="Pfam" id="PF07687"/>
    </source>
</evidence>
<dbReference type="NCBIfam" id="TIGR01892">
    <property type="entry name" value="AcOrn-deacetyl"/>
    <property type="match status" value="1"/>
</dbReference>
<comment type="similarity">
    <text evidence="2">Belongs to the peptidase M20A family. ArgE subfamily.</text>
</comment>
<evidence type="ECO:0000313" key="12">
    <source>
        <dbReference type="Proteomes" id="UP000095342"/>
    </source>
</evidence>
<dbReference type="NCBIfam" id="NF003474">
    <property type="entry name" value="PRK05111.1"/>
    <property type="match status" value="1"/>
</dbReference>
<dbReference type="PANTHER" id="PTHR43808">
    <property type="entry name" value="ACETYLORNITHINE DEACETYLASE"/>
    <property type="match status" value="1"/>
</dbReference>
<dbReference type="GO" id="GO:0005737">
    <property type="term" value="C:cytoplasm"/>
    <property type="evidence" value="ECO:0007669"/>
    <property type="project" value="UniProtKB-SubCell"/>
</dbReference>
<dbReference type="GO" id="GO:0046872">
    <property type="term" value="F:metal ion binding"/>
    <property type="evidence" value="ECO:0007669"/>
    <property type="project" value="UniProtKB-KW"/>
</dbReference>
<evidence type="ECO:0000313" key="11">
    <source>
        <dbReference type="EMBL" id="AOV17685.1"/>
    </source>
</evidence>
<dbReference type="CDD" id="cd03894">
    <property type="entry name" value="M20_ArgE"/>
    <property type="match status" value="1"/>
</dbReference>
<gene>
    <name evidence="11" type="ORF">BJI67_12010</name>
</gene>
<evidence type="ECO:0000256" key="5">
    <source>
        <dbReference type="ARBA" id="ARBA00022605"/>
    </source>
</evidence>
<proteinExistence type="inferred from homology"/>
<dbReference type="GO" id="GO:0008777">
    <property type="term" value="F:acetylornithine deacetylase activity"/>
    <property type="evidence" value="ECO:0007669"/>
    <property type="project" value="TreeGrafter"/>
</dbReference>
<evidence type="ECO:0000256" key="2">
    <source>
        <dbReference type="ARBA" id="ARBA00005691"/>
    </source>
</evidence>
<comment type="subcellular location">
    <subcellularLocation>
        <location evidence="1">Cytoplasm</location>
    </subcellularLocation>
</comment>
<keyword evidence="3" id="KW-0963">Cytoplasm</keyword>